<evidence type="ECO:0000256" key="6">
    <source>
        <dbReference type="SAM" id="MobiDB-lite"/>
    </source>
</evidence>
<dbReference type="GO" id="GO:0042398">
    <property type="term" value="P:modified amino acid biosynthetic process"/>
    <property type="evidence" value="ECO:0007669"/>
    <property type="project" value="InterPro"/>
</dbReference>
<dbReference type="NCBIfam" id="NF010041">
    <property type="entry name" value="PRK13517.1-1"/>
    <property type="match status" value="1"/>
</dbReference>
<feature type="compositionally biased region" description="Basic residues" evidence="6">
    <location>
        <begin position="1"/>
        <end position="12"/>
    </location>
</feature>
<dbReference type="InterPro" id="IPR014746">
    <property type="entry name" value="Gln_synth/guanido_kin_cat_dom"/>
</dbReference>
<dbReference type="Proteomes" id="UP000640489">
    <property type="component" value="Unassembled WGS sequence"/>
</dbReference>
<gene>
    <name evidence="7" type="ORF">ISU07_09800</name>
</gene>
<dbReference type="NCBIfam" id="TIGR02050">
    <property type="entry name" value="gshA_cyan_rel"/>
    <property type="match status" value="1"/>
</dbReference>
<dbReference type="EMBL" id="JADKPN010000004">
    <property type="protein sequence ID" value="MBF4763418.1"/>
    <property type="molecule type" value="Genomic_DNA"/>
</dbReference>
<dbReference type="HAMAP" id="MF_01609">
    <property type="entry name" value="Glu_cys_ligase_2"/>
    <property type="match status" value="1"/>
</dbReference>
<evidence type="ECO:0000313" key="8">
    <source>
        <dbReference type="Proteomes" id="UP000640489"/>
    </source>
</evidence>
<dbReference type="AlphaFoldDB" id="A0A930VEC6"/>
<keyword evidence="1 5" id="KW-0436">Ligase</keyword>
<keyword evidence="8" id="KW-1185">Reference proteome</keyword>
<dbReference type="Gene3D" id="3.30.590.20">
    <property type="match status" value="1"/>
</dbReference>
<comment type="function">
    <text evidence="5">ATP-dependent carboxylate-amine ligase which exhibits weak glutamate--cysteine ligase activity.</text>
</comment>
<proteinExistence type="inferred from homology"/>
<keyword evidence="3 5" id="KW-0067">ATP-binding</keyword>
<dbReference type="SUPFAM" id="SSF55931">
    <property type="entry name" value="Glutamine synthetase/guanido kinase"/>
    <property type="match status" value="1"/>
</dbReference>
<evidence type="ECO:0000256" key="3">
    <source>
        <dbReference type="ARBA" id="ARBA00022840"/>
    </source>
</evidence>
<dbReference type="GO" id="GO:0005524">
    <property type="term" value="F:ATP binding"/>
    <property type="evidence" value="ECO:0007669"/>
    <property type="project" value="UniProtKB-KW"/>
</dbReference>
<sequence>MEGRRGRRRRQPGHQPQARRPARLQRGGPDRLRPLTVSSREVRTVGVEEEFLLLDPSSGRVVNRADAVVSESTDGDDTVDRELLRHQVETRTEPATDLGDVRAQLVAARRRVGEAARDAGTAAVATGTAPFGAGEVQVSPKDRYRAMVDEFGEISREAGTCGMHVHVGIGSREEGVGIVDRLRPWLPLVLALSANSPYAEGRDTGYASWRSQIWSRWPTAGATELFGDPATYDALVDGLIAAGAASGPGMIYFEARLAADHPTVEIQVADVCTDVDDALVVAAAVRAIATTAAAEWEAGTDPGAWRSELLRAAAWRAGRYGLAGTLVHPVERGLAPVRDVLTSFVERMRPAFEAAGDLDLVTRGFDRLLGATGAARQRAAFERGGSIEDVAADLVARTEATWEDA</sequence>
<dbReference type="Pfam" id="PF04107">
    <property type="entry name" value="GCS2"/>
    <property type="match status" value="1"/>
</dbReference>
<comment type="catalytic activity">
    <reaction evidence="4 5">
        <text>L-cysteine + L-glutamate + ATP = gamma-L-glutamyl-L-cysteine + ADP + phosphate + H(+)</text>
        <dbReference type="Rhea" id="RHEA:13285"/>
        <dbReference type="ChEBI" id="CHEBI:15378"/>
        <dbReference type="ChEBI" id="CHEBI:29985"/>
        <dbReference type="ChEBI" id="CHEBI:30616"/>
        <dbReference type="ChEBI" id="CHEBI:35235"/>
        <dbReference type="ChEBI" id="CHEBI:43474"/>
        <dbReference type="ChEBI" id="CHEBI:58173"/>
        <dbReference type="ChEBI" id="CHEBI:456216"/>
        <dbReference type="EC" id="6.3.2.2"/>
    </reaction>
</comment>
<evidence type="ECO:0000256" key="5">
    <source>
        <dbReference type="HAMAP-Rule" id="MF_01609"/>
    </source>
</evidence>
<protein>
    <recommendedName>
        <fullName evidence="5">Putative glutamate--cysteine ligase 2</fullName>
        <ecNumber evidence="5">6.3.2.2</ecNumber>
    </recommendedName>
    <alternativeName>
        <fullName evidence="5">Gamma-glutamylcysteine synthetase 2</fullName>
        <shortName evidence="5">GCS 2</shortName>
        <shortName evidence="5">Gamma-GCS 2</shortName>
    </alternativeName>
</protein>
<reference evidence="7" key="1">
    <citation type="submission" date="2020-11" db="EMBL/GenBank/DDBJ databases">
        <title>Nocardioides sp. nov., isolated from Soil of Cynanchum wilfordii Hemsley rhizosphere.</title>
        <authorList>
            <person name="Lee J.-S."/>
            <person name="Suh M.K."/>
            <person name="Kim J.-S."/>
        </authorList>
    </citation>
    <scope>NUCLEOTIDE SEQUENCE</scope>
    <source>
        <strain evidence="7">KCTC 19275</strain>
    </source>
</reference>
<name>A0A930VEC6_9ACTN</name>
<feature type="region of interest" description="Disordered" evidence="6">
    <location>
        <begin position="1"/>
        <end position="35"/>
    </location>
</feature>
<comment type="caution">
    <text evidence="7">The sequence shown here is derived from an EMBL/GenBank/DDBJ whole genome shotgun (WGS) entry which is preliminary data.</text>
</comment>
<dbReference type="PANTHER" id="PTHR36510">
    <property type="entry name" value="GLUTAMATE--CYSTEINE LIGASE 2-RELATED"/>
    <property type="match status" value="1"/>
</dbReference>
<dbReference type="GO" id="GO:0004357">
    <property type="term" value="F:glutamate-cysteine ligase activity"/>
    <property type="evidence" value="ECO:0007669"/>
    <property type="project" value="UniProtKB-EC"/>
</dbReference>
<dbReference type="PANTHER" id="PTHR36510:SF1">
    <property type="entry name" value="GLUTAMATE--CYSTEINE LIGASE 2-RELATED"/>
    <property type="match status" value="1"/>
</dbReference>
<evidence type="ECO:0000313" key="7">
    <source>
        <dbReference type="EMBL" id="MBF4763418.1"/>
    </source>
</evidence>
<evidence type="ECO:0000256" key="2">
    <source>
        <dbReference type="ARBA" id="ARBA00022741"/>
    </source>
</evidence>
<dbReference type="InterPro" id="IPR011793">
    <property type="entry name" value="YbdK"/>
</dbReference>
<dbReference type="InterPro" id="IPR050141">
    <property type="entry name" value="GCL_type2/YbdK_subfam"/>
</dbReference>
<evidence type="ECO:0000256" key="4">
    <source>
        <dbReference type="ARBA" id="ARBA00048819"/>
    </source>
</evidence>
<feature type="compositionally biased region" description="Low complexity" evidence="6">
    <location>
        <begin position="13"/>
        <end position="27"/>
    </location>
</feature>
<dbReference type="EC" id="6.3.2.2" evidence="5"/>
<comment type="similarity">
    <text evidence="5">Belongs to the glutamate--cysteine ligase type 2 family. YbdK subfamily.</text>
</comment>
<keyword evidence="2 5" id="KW-0547">Nucleotide-binding</keyword>
<accession>A0A930VEC6</accession>
<dbReference type="InterPro" id="IPR006336">
    <property type="entry name" value="GCS2"/>
</dbReference>
<evidence type="ECO:0000256" key="1">
    <source>
        <dbReference type="ARBA" id="ARBA00022598"/>
    </source>
</evidence>
<organism evidence="7 8">
    <name type="scientific">Nocardioides islandensis</name>
    <dbReference type="NCBI Taxonomy" id="433663"/>
    <lineage>
        <taxon>Bacteria</taxon>
        <taxon>Bacillati</taxon>
        <taxon>Actinomycetota</taxon>
        <taxon>Actinomycetes</taxon>
        <taxon>Propionibacteriales</taxon>
        <taxon>Nocardioidaceae</taxon>
        <taxon>Nocardioides</taxon>
    </lineage>
</organism>